<sequence length="493" mass="56408">MSHRRRPHDTSVSPDSAKRSRLRRSTSSSLPKRSTFPSYLDVPNISPKIRLFCDLLANTPASSVEFVLQDSSLRVSSSRDVEEVLKLSYAFPNTATKFFRWSGAQIRDQHSPYAWNLIVDILGKNKLFEAMWDAVKTMRHQKILSMVTFASIFSSFTEAELFDESFKAFEVMEDYGVSRNVTALNSLLSAVCRVGKTQRGCEFLGIARKTIRPDADSYAILLEGWENEGDAKNAVETFAEMVGVVGWDPSNVPAYDSFLTTLIKAGGISEAMKHLGLIRDKGCLPGMKFFRAALNEYDKEKDYRGGTVIWEMMAWKNKACEPDLSMYNKMIRLLCYRDHLNTAYKLMDEMILYGLFPDRETYNLMLKSSIKGKKMVDVALLFNEMLKNDHLPLPENCRDSLKLFLESDDMKMALKVWKCMVNNQMQPLEMDGNDLVLKLRDLDMLAEACKYAEQMAEKGIKLRSSTLSKLKTSLCKIGREPMYRQLLQKWKLR</sequence>
<dbReference type="Gene3D" id="1.25.40.10">
    <property type="entry name" value="Tetratricopeptide repeat domain"/>
    <property type="match status" value="2"/>
</dbReference>
<evidence type="ECO:0000256" key="1">
    <source>
        <dbReference type="ARBA" id="ARBA00007626"/>
    </source>
</evidence>
<feature type="region of interest" description="Disordered" evidence="4">
    <location>
        <begin position="1"/>
        <end position="35"/>
    </location>
</feature>
<evidence type="ECO:0000256" key="3">
    <source>
        <dbReference type="PROSITE-ProRule" id="PRU00708"/>
    </source>
</evidence>
<reference evidence="6" key="1">
    <citation type="journal article" date="2016" name="Nature">
        <title>The genome of the seagrass Zostera marina reveals angiosperm adaptation to the sea.</title>
        <authorList>
            <person name="Olsen J.L."/>
            <person name="Rouze P."/>
            <person name="Verhelst B."/>
            <person name="Lin Y.-C."/>
            <person name="Bayer T."/>
            <person name="Collen J."/>
            <person name="Dattolo E."/>
            <person name="De Paoli E."/>
            <person name="Dittami S."/>
            <person name="Maumus F."/>
            <person name="Michel G."/>
            <person name="Kersting A."/>
            <person name="Lauritano C."/>
            <person name="Lohaus R."/>
            <person name="Toepel M."/>
            <person name="Tonon T."/>
            <person name="Vanneste K."/>
            <person name="Amirebrahimi M."/>
            <person name="Brakel J."/>
            <person name="Bostroem C."/>
            <person name="Chovatia M."/>
            <person name="Grimwood J."/>
            <person name="Jenkins J.W."/>
            <person name="Jueterbock A."/>
            <person name="Mraz A."/>
            <person name="Stam W.T."/>
            <person name="Tice H."/>
            <person name="Bornberg-Bauer E."/>
            <person name="Green P.J."/>
            <person name="Pearson G.A."/>
            <person name="Procaccini G."/>
            <person name="Duarte C.M."/>
            <person name="Schmutz J."/>
            <person name="Reusch T.B.H."/>
            <person name="Van de Peer Y."/>
        </authorList>
    </citation>
    <scope>NUCLEOTIDE SEQUENCE [LARGE SCALE GENOMIC DNA]</scope>
    <source>
        <strain evidence="6">cv. Finnish</strain>
    </source>
</reference>
<dbReference type="InterPro" id="IPR002885">
    <property type="entry name" value="PPR_rpt"/>
</dbReference>
<dbReference type="GO" id="GO:0005737">
    <property type="term" value="C:cytoplasm"/>
    <property type="evidence" value="ECO:0000318"/>
    <property type="project" value="GO_Central"/>
</dbReference>
<dbReference type="OrthoDB" id="1911504at2759"/>
<evidence type="ECO:0000313" key="5">
    <source>
        <dbReference type="EMBL" id="KMZ71758.1"/>
    </source>
</evidence>
<evidence type="ECO:0000313" key="6">
    <source>
        <dbReference type="Proteomes" id="UP000036987"/>
    </source>
</evidence>
<dbReference type="Proteomes" id="UP000036987">
    <property type="component" value="Unassembled WGS sequence"/>
</dbReference>
<dbReference type="EMBL" id="LFYR01000661">
    <property type="protein sequence ID" value="KMZ71758.1"/>
    <property type="molecule type" value="Genomic_DNA"/>
</dbReference>
<comment type="similarity">
    <text evidence="1">Belongs to the PPR family. P subfamily.</text>
</comment>
<dbReference type="PROSITE" id="PS51375">
    <property type="entry name" value="PPR"/>
    <property type="match status" value="3"/>
</dbReference>
<protein>
    <submittedName>
        <fullName evidence="5">Pentatricopeptide repeat (PPR) family protein 1</fullName>
    </submittedName>
</protein>
<feature type="repeat" description="PPR" evidence="3">
    <location>
        <begin position="323"/>
        <end position="357"/>
    </location>
</feature>
<feature type="repeat" description="PPR" evidence="3">
    <location>
        <begin position="251"/>
        <end position="285"/>
    </location>
</feature>
<organism evidence="5 6">
    <name type="scientific">Zostera marina</name>
    <name type="common">Eelgrass</name>
    <dbReference type="NCBI Taxonomy" id="29655"/>
    <lineage>
        <taxon>Eukaryota</taxon>
        <taxon>Viridiplantae</taxon>
        <taxon>Streptophyta</taxon>
        <taxon>Embryophyta</taxon>
        <taxon>Tracheophyta</taxon>
        <taxon>Spermatophyta</taxon>
        <taxon>Magnoliopsida</taxon>
        <taxon>Liliopsida</taxon>
        <taxon>Zosteraceae</taxon>
        <taxon>Zostera</taxon>
    </lineage>
</organism>
<dbReference type="OMA" id="KCMIENY"/>
<accession>A0A0K9PRR9</accession>
<feature type="compositionally biased region" description="Low complexity" evidence="4">
    <location>
        <begin position="25"/>
        <end position="35"/>
    </location>
</feature>
<dbReference type="STRING" id="29655.A0A0K9PRR9"/>
<comment type="caution">
    <text evidence="5">The sequence shown here is derived from an EMBL/GenBank/DDBJ whole genome shotgun (WGS) entry which is preliminary data.</text>
</comment>
<dbReference type="Pfam" id="PF13041">
    <property type="entry name" value="PPR_2"/>
    <property type="match status" value="1"/>
</dbReference>
<dbReference type="AlphaFoldDB" id="A0A0K9PRR9"/>
<dbReference type="NCBIfam" id="TIGR00756">
    <property type="entry name" value="PPR"/>
    <property type="match status" value="1"/>
</dbReference>
<feature type="repeat" description="PPR" evidence="3">
    <location>
        <begin position="358"/>
        <end position="392"/>
    </location>
</feature>
<dbReference type="GO" id="GO:0003729">
    <property type="term" value="F:mRNA binding"/>
    <property type="evidence" value="ECO:0000318"/>
    <property type="project" value="GO_Central"/>
</dbReference>
<keyword evidence="6" id="KW-1185">Reference proteome</keyword>
<name>A0A0K9PRR9_ZOSMR</name>
<evidence type="ECO:0000256" key="4">
    <source>
        <dbReference type="SAM" id="MobiDB-lite"/>
    </source>
</evidence>
<gene>
    <name evidence="5" type="ORF">ZOSMA_176G00370</name>
</gene>
<proteinExistence type="inferred from homology"/>
<dbReference type="InterPro" id="IPR011990">
    <property type="entry name" value="TPR-like_helical_dom_sf"/>
</dbReference>
<dbReference type="InterPro" id="IPR050667">
    <property type="entry name" value="PPR-containing_protein"/>
</dbReference>
<keyword evidence="2" id="KW-0677">Repeat</keyword>
<dbReference type="PANTHER" id="PTHR47939">
    <property type="entry name" value="MEMBRANE-ASSOCIATED SALT-INDUCIBLE PROTEIN-LIKE"/>
    <property type="match status" value="1"/>
</dbReference>
<evidence type="ECO:0000256" key="2">
    <source>
        <dbReference type="ARBA" id="ARBA00022737"/>
    </source>
</evidence>
<dbReference type="GO" id="GO:0006397">
    <property type="term" value="P:mRNA processing"/>
    <property type="evidence" value="ECO:0000318"/>
    <property type="project" value="GO_Central"/>
</dbReference>
<dbReference type="PANTHER" id="PTHR47939:SF13">
    <property type="entry name" value="OS03G0201400 PROTEIN"/>
    <property type="match status" value="1"/>
</dbReference>